<dbReference type="EMBL" id="AP023355">
    <property type="protein sequence ID" value="BCJ38246.1"/>
    <property type="molecule type" value="Genomic_DNA"/>
</dbReference>
<dbReference type="InterPro" id="IPR057727">
    <property type="entry name" value="WCX_dom"/>
</dbReference>
<dbReference type="SUPFAM" id="SSF46785">
    <property type="entry name" value="Winged helix' DNA-binding domain"/>
    <property type="match status" value="1"/>
</dbReference>
<evidence type="ECO:0000313" key="5">
    <source>
        <dbReference type="Proteomes" id="UP000611640"/>
    </source>
</evidence>
<dbReference type="InterPro" id="IPR036388">
    <property type="entry name" value="WH-like_DNA-bd_sf"/>
</dbReference>
<dbReference type="InterPro" id="IPR028349">
    <property type="entry name" value="PafC-like"/>
</dbReference>
<dbReference type="Pfam" id="PF25583">
    <property type="entry name" value="WCX"/>
    <property type="match status" value="1"/>
</dbReference>
<proteinExistence type="predicted"/>
<dbReference type="RefSeq" id="WP_203964312.1">
    <property type="nucleotide sequence ID" value="NZ_AP023355.1"/>
</dbReference>
<name>A0A7R7DV71_9ACTN</name>
<dbReference type="AlphaFoldDB" id="A0A7R7DV71"/>
<dbReference type="PIRSF" id="PIRSF016838">
    <property type="entry name" value="PafC"/>
    <property type="match status" value="1"/>
</dbReference>
<dbReference type="InterPro" id="IPR026881">
    <property type="entry name" value="WYL_dom"/>
</dbReference>
<evidence type="ECO:0000313" key="4">
    <source>
        <dbReference type="EMBL" id="BCJ38246.1"/>
    </source>
</evidence>
<organism evidence="4 5">
    <name type="scientific">Actinocatenispora thailandica</name>
    <dbReference type="NCBI Taxonomy" id="227318"/>
    <lineage>
        <taxon>Bacteria</taxon>
        <taxon>Bacillati</taxon>
        <taxon>Actinomycetota</taxon>
        <taxon>Actinomycetes</taxon>
        <taxon>Micromonosporales</taxon>
        <taxon>Micromonosporaceae</taxon>
        <taxon>Actinocatenispora</taxon>
    </lineage>
</organism>
<feature type="domain" description="HTH deoR-type" evidence="3">
    <location>
        <begin position="2"/>
        <end position="75"/>
    </location>
</feature>
<protein>
    <submittedName>
        <fullName evidence="4">Transcriptional regulator</fullName>
    </submittedName>
</protein>
<dbReference type="InterPro" id="IPR036390">
    <property type="entry name" value="WH_DNA-bd_sf"/>
</dbReference>
<evidence type="ECO:0000259" key="3">
    <source>
        <dbReference type="PROSITE" id="PS51000"/>
    </source>
</evidence>
<keyword evidence="2" id="KW-0804">Transcription</keyword>
<accession>A0A7R7DV71</accession>
<dbReference type="KEGG" id="atl:Athai_57490"/>
<dbReference type="Gene3D" id="1.10.10.10">
    <property type="entry name" value="Winged helix-like DNA-binding domain superfamily/Winged helix DNA-binding domain"/>
    <property type="match status" value="1"/>
</dbReference>
<gene>
    <name evidence="4" type="ORF">Athai_57490</name>
</gene>
<dbReference type="GO" id="GO:0003700">
    <property type="term" value="F:DNA-binding transcription factor activity"/>
    <property type="evidence" value="ECO:0007669"/>
    <property type="project" value="InterPro"/>
</dbReference>
<reference evidence="4 5" key="1">
    <citation type="submission" date="2020-08" db="EMBL/GenBank/DDBJ databases">
        <title>Whole genome shotgun sequence of Actinocatenispora thailandica NBRC 105041.</title>
        <authorList>
            <person name="Komaki H."/>
            <person name="Tamura T."/>
        </authorList>
    </citation>
    <scope>NUCLEOTIDE SEQUENCE [LARGE SCALE GENOMIC DNA]</scope>
    <source>
        <strain evidence="4 5">NBRC 105041</strain>
    </source>
</reference>
<dbReference type="PANTHER" id="PTHR34580">
    <property type="match status" value="1"/>
</dbReference>
<dbReference type="InterPro" id="IPR013196">
    <property type="entry name" value="HTH_11"/>
</dbReference>
<sequence length="323" mass="35520">MRASRLVSLLLLLQNRGRMTAAELAAELDVSARTVYRDVESLLAAGIPIYGEPGHDGGYALVDGYRTRLTGLTAGEAEALFLAGLPGPAADLGLGSLLTAAELKLEAALPTDLRQQARRLRERFHLDAPGWYQRAERVPHLPEVAAAVWQRQALQVRYRRWQEPTRVERRLEPYGIVLKAGRWYLVAAADGAAPRTYRISQILDLRLLDEHVVPPAGFDLAGYWRQHTHQLQERLWQGRAEIRISPAGVDRLREIAVPAVLDAVAAGTADDATGWRRAVIPIESLTHAEGELLRLGAQVEVLAPAALRDRIAATARELAAVYG</sequence>
<dbReference type="InterPro" id="IPR001034">
    <property type="entry name" value="DeoR_HTH"/>
</dbReference>
<keyword evidence="1" id="KW-0805">Transcription regulation</keyword>
<dbReference type="PANTHER" id="PTHR34580:SF1">
    <property type="entry name" value="PROTEIN PAFC"/>
    <property type="match status" value="1"/>
</dbReference>
<dbReference type="Proteomes" id="UP000611640">
    <property type="component" value="Chromosome"/>
</dbReference>
<evidence type="ECO:0000256" key="1">
    <source>
        <dbReference type="ARBA" id="ARBA00023015"/>
    </source>
</evidence>
<dbReference type="Pfam" id="PF13280">
    <property type="entry name" value="WYL"/>
    <property type="match status" value="1"/>
</dbReference>
<keyword evidence="5" id="KW-1185">Reference proteome</keyword>
<dbReference type="InterPro" id="IPR051534">
    <property type="entry name" value="CBASS_pafABC_assoc_protein"/>
</dbReference>
<evidence type="ECO:0000256" key="2">
    <source>
        <dbReference type="ARBA" id="ARBA00023163"/>
    </source>
</evidence>
<dbReference type="PROSITE" id="PS52050">
    <property type="entry name" value="WYL"/>
    <property type="match status" value="1"/>
</dbReference>
<dbReference type="PROSITE" id="PS51000">
    <property type="entry name" value="HTH_DEOR_2"/>
    <property type="match status" value="1"/>
</dbReference>
<dbReference type="Pfam" id="PF08279">
    <property type="entry name" value="HTH_11"/>
    <property type="match status" value="1"/>
</dbReference>